<protein>
    <recommendedName>
        <fullName evidence="4 12">4-hydroxy-tetrahydrodipicolinate synthase</fullName>
        <shortName evidence="12">HTPA synthase</shortName>
        <ecNumber evidence="4 12">4.3.3.7</ecNumber>
    </recommendedName>
</protein>
<name>A0ABP8MJI3_9BACT</name>
<dbReference type="EC" id="4.3.3.7" evidence="4 12"/>
<feature type="site" description="Part of a proton relay during catalysis" evidence="12">
    <location>
        <position position="47"/>
    </location>
</feature>
<proteinExistence type="inferred from homology"/>
<feature type="binding site" evidence="12">
    <location>
        <position position="207"/>
    </location>
    <ligand>
        <name>pyruvate</name>
        <dbReference type="ChEBI" id="CHEBI:15361"/>
    </ligand>
</feature>
<dbReference type="PROSITE" id="PS00666">
    <property type="entry name" value="DHDPS_2"/>
    <property type="match status" value="1"/>
</dbReference>
<feature type="active site" description="Proton donor/acceptor" evidence="12">
    <location>
        <position position="136"/>
    </location>
</feature>
<dbReference type="InterPro" id="IPR005263">
    <property type="entry name" value="DapA"/>
</dbReference>
<evidence type="ECO:0000256" key="4">
    <source>
        <dbReference type="ARBA" id="ARBA00012086"/>
    </source>
</evidence>
<evidence type="ECO:0000313" key="15">
    <source>
        <dbReference type="Proteomes" id="UP001501410"/>
    </source>
</evidence>
<gene>
    <name evidence="12 14" type="primary">dapA</name>
    <name evidence="14" type="ORF">GCM10023092_06420</name>
</gene>
<evidence type="ECO:0000313" key="14">
    <source>
        <dbReference type="EMBL" id="GAA4450486.1"/>
    </source>
</evidence>
<dbReference type="SMART" id="SM01130">
    <property type="entry name" value="DHDPS"/>
    <property type="match status" value="1"/>
</dbReference>
<dbReference type="CDD" id="cd00950">
    <property type="entry name" value="DHDPS"/>
    <property type="match status" value="1"/>
</dbReference>
<keyword evidence="6 12" id="KW-0028">Amino-acid biosynthesis</keyword>
<comment type="subcellular location">
    <subcellularLocation>
        <location evidence="12">Cytoplasm</location>
    </subcellularLocation>
</comment>
<dbReference type="InterPro" id="IPR002220">
    <property type="entry name" value="DapA-like"/>
</dbReference>
<dbReference type="InterPro" id="IPR020625">
    <property type="entry name" value="Schiff_base-form_aldolases_AS"/>
</dbReference>
<comment type="catalytic activity">
    <reaction evidence="11 12">
        <text>L-aspartate 4-semialdehyde + pyruvate = (2S,4S)-4-hydroxy-2,3,4,5-tetrahydrodipicolinate + H2O + H(+)</text>
        <dbReference type="Rhea" id="RHEA:34171"/>
        <dbReference type="ChEBI" id="CHEBI:15361"/>
        <dbReference type="ChEBI" id="CHEBI:15377"/>
        <dbReference type="ChEBI" id="CHEBI:15378"/>
        <dbReference type="ChEBI" id="CHEBI:67139"/>
        <dbReference type="ChEBI" id="CHEBI:537519"/>
        <dbReference type="EC" id="4.3.3.7"/>
    </reaction>
</comment>
<dbReference type="NCBIfam" id="TIGR00674">
    <property type="entry name" value="dapA"/>
    <property type="match status" value="1"/>
</dbReference>
<comment type="caution">
    <text evidence="14">The sequence shown here is derived from an EMBL/GenBank/DDBJ whole genome shotgun (WGS) entry which is preliminary data.</text>
</comment>
<evidence type="ECO:0000256" key="1">
    <source>
        <dbReference type="ARBA" id="ARBA00003294"/>
    </source>
</evidence>
<organism evidence="14 15">
    <name type="scientific">Rurimicrobium arvi</name>
    <dbReference type="NCBI Taxonomy" id="2049916"/>
    <lineage>
        <taxon>Bacteria</taxon>
        <taxon>Pseudomonadati</taxon>
        <taxon>Bacteroidota</taxon>
        <taxon>Chitinophagia</taxon>
        <taxon>Chitinophagales</taxon>
        <taxon>Chitinophagaceae</taxon>
        <taxon>Rurimicrobium</taxon>
    </lineage>
</organism>
<keyword evidence="10 12" id="KW-0704">Schiff base</keyword>
<accession>A0ABP8MJI3</accession>
<dbReference type="Pfam" id="PF00701">
    <property type="entry name" value="DHDPS"/>
    <property type="match status" value="1"/>
</dbReference>
<reference evidence="15" key="1">
    <citation type="journal article" date="2019" name="Int. J. Syst. Evol. Microbiol.">
        <title>The Global Catalogue of Microorganisms (GCM) 10K type strain sequencing project: providing services to taxonomists for standard genome sequencing and annotation.</title>
        <authorList>
            <consortium name="The Broad Institute Genomics Platform"/>
            <consortium name="The Broad Institute Genome Sequencing Center for Infectious Disease"/>
            <person name="Wu L."/>
            <person name="Ma J."/>
        </authorList>
    </citation>
    <scope>NUCLEOTIDE SEQUENCE [LARGE SCALE GENOMIC DNA]</scope>
    <source>
        <strain evidence="15">JCM 31921</strain>
    </source>
</reference>
<evidence type="ECO:0000256" key="10">
    <source>
        <dbReference type="ARBA" id="ARBA00023270"/>
    </source>
</evidence>
<dbReference type="Gene3D" id="3.20.20.70">
    <property type="entry name" value="Aldolase class I"/>
    <property type="match status" value="1"/>
</dbReference>
<comment type="caution">
    <text evidence="12">Was originally thought to be a dihydrodipicolinate synthase (DHDPS), catalyzing the condensation of (S)-aspartate-beta-semialdehyde [(S)-ASA] and pyruvate to dihydrodipicolinate (DHDP). However, it was shown in E.coli that the product of the enzymatic reaction is not dihydrodipicolinate but in fact (4S)-4-hydroxy-2,3,4,5-tetrahydro-(2S)-dipicolinic acid (HTPA), and that the consecutive dehydration reaction leading to DHDP is not spontaneous but catalyzed by DapB.</text>
</comment>
<keyword evidence="15" id="KW-1185">Reference proteome</keyword>
<dbReference type="SUPFAM" id="SSF51569">
    <property type="entry name" value="Aldolase"/>
    <property type="match status" value="1"/>
</dbReference>
<keyword evidence="8 12" id="KW-0457">Lysine biosynthesis</keyword>
<dbReference type="InterPro" id="IPR013785">
    <property type="entry name" value="Aldolase_TIM"/>
</dbReference>
<comment type="subunit">
    <text evidence="12">Homotetramer; dimer of dimers.</text>
</comment>
<dbReference type="PIRSF" id="PIRSF001365">
    <property type="entry name" value="DHDPS"/>
    <property type="match status" value="1"/>
</dbReference>
<evidence type="ECO:0000256" key="13">
    <source>
        <dbReference type="PIRNR" id="PIRNR001365"/>
    </source>
</evidence>
<feature type="binding site" evidence="12">
    <location>
        <position position="48"/>
    </location>
    <ligand>
        <name>pyruvate</name>
        <dbReference type="ChEBI" id="CHEBI:15361"/>
    </ligand>
</feature>
<keyword evidence="7 12" id="KW-0220">Diaminopimelate biosynthesis</keyword>
<dbReference type="HAMAP" id="MF_00418">
    <property type="entry name" value="DapA"/>
    <property type="match status" value="1"/>
</dbReference>
<evidence type="ECO:0000256" key="11">
    <source>
        <dbReference type="ARBA" id="ARBA00047836"/>
    </source>
</evidence>
<evidence type="ECO:0000256" key="6">
    <source>
        <dbReference type="ARBA" id="ARBA00022605"/>
    </source>
</evidence>
<keyword evidence="5 12" id="KW-0963">Cytoplasm</keyword>
<evidence type="ECO:0000256" key="5">
    <source>
        <dbReference type="ARBA" id="ARBA00022490"/>
    </source>
</evidence>
<feature type="active site" description="Schiff-base intermediate with substrate" evidence="12">
    <location>
        <position position="165"/>
    </location>
</feature>
<comment type="function">
    <text evidence="1 12">Catalyzes the condensation of (S)-aspartate-beta-semialdehyde [(S)-ASA] and pyruvate to 4-hydroxy-tetrahydrodipicolinate (HTPA).</text>
</comment>
<evidence type="ECO:0000256" key="7">
    <source>
        <dbReference type="ARBA" id="ARBA00022915"/>
    </source>
</evidence>
<sequence length="293" mass="31277">MNISFRGTGVALVTPFRNDHSIDYDALGKLIDHVVNNGVDYLVALGTTGETPTLSSDEKKQVLKFVVQHNAGRVPVVCGMGGNNTAEILEQLKDYDLTGVSALLSVSPYYNKPTQEGIYQHYKAIAQATPLPIILYNVPGRTAGNILPATALRLAKDCSNIVAIKEASGNIVQFMEYVSVMPDGFQLLSGDDNLVLPQIAIGFHGVISVAANSYPKLFTEMVNAALDGDLGNARTKHYQLLKGMDLLFAEGNPAGVKCALKQLGVCGDTLRLPLVNVSDATEQAIKAFVGTIA</sequence>
<dbReference type="PANTHER" id="PTHR12128:SF66">
    <property type="entry name" value="4-HYDROXY-2-OXOGLUTARATE ALDOLASE, MITOCHONDRIAL"/>
    <property type="match status" value="1"/>
</dbReference>
<dbReference type="Proteomes" id="UP001501410">
    <property type="component" value="Unassembled WGS sequence"/>
</dbReference>
<dbReference type="RefSeq" id="WP_344822633.1">
    <property type="nucleotide sequence ID" value="NZ_BAABEZ010000004.1"/>
</dbReference>
<evidence type="ECO:0000256" key="2">
    <source>
        <dbReference type="ARBA" id="ARBA00005120"/>
    </source>
</evidence>
<comment type="similarity">
    <text evidence="3 12 13">Belongs to the DapA family.</text>
</comment>
<evidence type="ECO:0000256" key="8">
    <source>
        <dbReference type="ARBA" id="ARBA00023154"/>
    </source>
</evidence>
<feature type="site" description="Part of a proton relay during catalysis" evidence="12">
    <location>
        <position position="110"/>
    </location>
</feature>
<dbReference type="PANTHER" id="PTHR12128">
    <property type="entry name" value="DIHYDRODIPICOLINATE SYNTHASE"/>
    <property type="match status" value="1"/>
</dbReference>
<comment type="pathway">
    <text evidence="2 12">Amino-acid biosynthesis; L-lysine biosynthesis via DAP pathway; (S)-tetrahydrodipicolinate from L-aspartate: step 3/4.</text>
</comment>
<evidence type="ECO:0000256" key="3">
    <source>
        <dbReference type="ARBA" id="ARBA00007592"/>
    </source>
</evidence>
<evidence type="ECO:0000256" key="9">
    <source>
        <dbReference type="ARBA" id="ARBA00023239"/>
    </source>
</evidence>
<evidence type="ECO:0000256" key="12">
    <source>
        <dbReference type="HAMAP-Rule" id="MF_00418"/>
    </source>
</evidence>
<keyword evidence="9 12" id="KW-0456">Lyase</keyword>
<dbReference type="EMBL" id="BAABEZ010000004">
    <property type="protein sequence ID" value="GAA4450486.1"/>
    <property type="molecule type" value="Genomic_DNA"/>
</dbReference>
<dbReference type="PRINTS" id="PR00146">
    <property type="entry name" value="DHPICSNTHASE"/>
</dbReference>